<dbReference type="FunFam" id="3.90.1150.10:FF:000151">
    <property type="entry name" value="Alanine aminotransferase 2"/>
    <property type="match status" value="1"/>
</dbReference>
<dbReference type="GO" id="GO:0008483">
    <property type="term" value="F:transaminase activity"/>
    <property type="evidence" value="ECO:0007669"/>
    <property type="project" value="UniProtKB-KW"/>
</dbReference>
<organism evidence="9 10">
    <name type="scientific">Cyclotella atomus</name>
    <dbReference type="NCBI Taxonomy" id="382360"/>
    <lineage>
        <taxon>Eukaryota</taxon>
        <taxon>Sar</taxon>
        <taxon>Stramenopiles</taxon>
        <taxon>Ochrophyta</taxon>
        <taxon>Bacillariophyta</taxon>
        <taxon>Coscinodiscophyceae</taxon>
        <taxon>Thalassiosirophycidae</taxon>
        <taxon>Stephanodiscales</taxon>
        <taxon>Stephanodiscaceae</taxon>
        <taxon>Cyclotella</taxon>
    </lineage>
</organism>
<dbReference type="InterPro" id="IPR004839">
    <property type="entry name" value="Aminotransferase_I/II_large"/>
</dbReference>
<dbReference type="FunFam" id="3.40.640.10:FF:000104">
    <property type="entry name" value="Alanine aminotransferase, putative"/>
    <property type="match status" value="1"/>
</dbReference>
<dbReference type="Pfam" id="PF00155">
    <property type="entry name" value="Aminotran_1_2"/>
    <property type="match status" value="1"/>
</dbReference>
<sequence>MMLRSASAIARRVSVSNRTITRSLGAFIKDIVVPSSHEYLGQRAFSTAPQKGTEFIFSRLGDTSKITPLIAKLQQECWDGYVSTGRGCQTLFQLIDTDSSGTITWAEIRFFLENVRQSDINEDARKIVLEASHDHELRFAEFQAWLIKATRVDPGLKNTFASENYNKSLGKLHEVEGSTHSWNKHTMSQNLRRMQYAVRGEIVIRADALAAEGKKIIYTNIGNPHAVGQKPISYYRQVLSLCDLPAEYGVDNPAVMSSFPSDVVQRAIEMREAIGPSGTGAYTNSQGIAKFRADVAHFITERDEHISLPSNIFLTNGASAAIENVLTGLIGSNRDSVMIPIPQYPIYSAIISRLGARQVGYYLDEDNGWGITERELEERRTAAVERDGLEIRAFTLINPGNPTGQVMSREDLEIICKFCAKHDIVLLADEVYQKNIYDDNKEFFSAKKVAIETPGCENLQLVSFHSTSKGLIGECGRRGGYMELHNIDPYVQTQLYKLASSGLCSGVDGQMMTSLMVRPPLPGEESHTQFVREELEIFLSLKRRARSLVDGLNAIDGISSTKAEGAMYAFPKVEMPPKALQEAARHDQTPDNLYCMSLLEETGICVVPASGFGQKDGRVGFRTTFLPQEEELEKAITEFKRHHELFLQKYA</sequence>
<dbReference type="Gene3D" id="3.90.1150.10">
    <property type="entry name" value="Aspartate Aminotransferase, domain 1"/>
    <property type="match status" value="1"/>
</dbReference>
<dbReference type="AlphaFoldDB" id="A0ABD3PBE9"/>
<protein>
    <recommendedName>
        <fullName evidence="8">EF-hand domain-containing protein</fullName>
    </recommendedName>
</protein>
<comment type="subunit">
    <text evidence="2">Homodimer.</text>
</comment>
<keyword evidence="6" id="KW-0663">Pyridoxal phosphate</keyword>
<comment type="similarity">
    <text evidence="7">Belongs to the class-I pyridoxal-phosphate-dependent aminotransferase family. Alanine aminotransferase subfamily.</text>
</comment>
<dbReference type="PANTHER" id="PTHR11751">
    <property type="entry name" value="ALANINE AMINOTRANSFERASE"/>
    <property type="match status" value="1"/>
</dbReference>
<dbReference type="Gene3D" id="1.10.238.10">
    <property type="entry name" value="EF-hand"/>
    <property type="match status" value="1"/>
</dbReference>
<dbReference type="InterPro" id="IPR015424">
    <property type="entry name" value="PyrdxlP-dep_Trfase"/>
</dbReference>
<evidence type="ECO:0000259" key="8">
    <source>
        <dbReference type="PROSITE" id="PS50222"/>
    </source>
</evidence>
<evidence type="ECO:0000313" key="10">
    <source>
        <dbReference type="Proteomes" id="UP001530400"/>
    </source>
</evidence>
<dbReference type="Gene3D" id="1.10.287.1970">
    <property type="match status" value="1"/>
</dbReference>
<evidence type="ECO:0000256" key="5">
    <source>
        <dbReference type="ARBA" id="ARBA00022837"/>
    </source>
</evidence>
<evidence type="ECO:0000313" key="9">
    <source>
        <dbReference type="EMBL" id="KAL3785054.1"/>
    </source>
</evidence>
<name>A0ABD3PBE9_9STRA</name>
<feature type="domain" description="EF-hand" evidence="8">
    <location>
        <begin position="83"/>
        <end position="118"/>
    </location>
</feature>
<evidence type="ECO:0000256" key="4">
    <source>
        <dbReference type="ARBA" id="ARBA00022679"/>
    </source>
</evidence>
<dbReference type="InterPro" id="IPR015421">
    <property type="entry name" value="PyrdxlP-dep_Trfase_major"/>
</dbReference>
<evidence type="ECO:0000256" key="3">
    <source>
        <dbReference type="ARBA" id="ARBA00022576"/>
    </source>
</evidence>
<accession>A0ABD3PBE9</accession>
<keyword evidence="4" id="KW-0808">Transferase</keyword>
<keyword evidence="10" id="KW-1185">Reference proteome</keyword>
<dbReference type="InterPro" id="IPR045088">
    <property type="entry name" value="ALAT1/2-like"/>
</dbReference>
<dbReference type="InterPro" id="IPR018247">
    <property type="entry name" value="EF_Hand_1_Ca_BS"/>
</dbReference>
<keyword evidence="5" id="KW-0106">Calcium</keyword>
<dbReference type="CDD" id="cd00609">
    <property type="entry name" value="AAT_like"/>
    <property type="match status" value="1"/>
</dbReference>
<dbReference type="Proteomes" id="UP001530400">
    <property type="component" value="Unassembled WGS sequence"/>
</dbReference>
<keyword evidence="3" id="KW-0032">Aminotransferase</keyword>
<evidence type="ECO:0000256" key="7">
    <source>
        <dbReference type="ARBA" id="ARBA00025785"/>
    </source>
</evidence>
<dbReference type="PROSITE" id="PS00018">
    <property type="entry name" value="EF_HAND_1"/>
    <property type="match status" value="1"/>
</dbReference>
<dbReference type="PROSITE" id="PS50222">
    <property type="entry name" value="EF_HAND_2"/>
    <property type="match status" value="1"/>
</dbReference>
<evidence type="ECO:0000256" key="6">
    <source>
        <dbReference type="ARBA" id="ARBA00022898"/>
    </source>
</evidence>
<dbReference type="InterPro" id="IPR015422">
    <property type="entry name" value="PyrdxlP-dep_Trfase_small"/>
</dbReference>
<dbReference type="SUPFAM" id="SSF47473">
    <property type="entry name" value="EF-hand"/>
    <property type="match status" value="1"/>
</dbReference>
<dbReference type="Gene3D" id="3.40.640.10">
    <property type="entry name" value="Type I PLP-dependent aspartate aminotransferase-like (Major domain)"/>
    <property type="match status" value="1"/>
</dbReference>
<reference evidence="9 10" key="1">
    <citation type="submission" date="2024-10" db="EMBL/GenBank/DDBJ databases">
        <title>Updated reference genomes for cyclostephanoid diatoms.</title>
        <authorList>
            <person name="Roberts W.R."/>
            <person name="Alverson A.J."/>
        </authorList>
    </citation>
    <scope>NUCLEOTIDE SEQUENCE [LARGE SCALE GENOMIC DNA]</scope>
    <source>
        <strain evidence="9 10">AJA010-31</strain>
    </source>
</reference>
<evidence type="ECO:0000256" key="2">
    <source>
        <dbReference type="ARBA" id="ARBA00011738"/>
    </source>
</evidence>
<dbReference type="SUPFAM" id="SSF53383">
    <property type="entry name" value="PLP-dependent transferases"/>
    <property type="match status" value="1"/>
</dbReference>
<dbReference type="FunFam" id="1.10.287.1970:FF:000001">
    <property type="entry name" value="Alanine aminotransferase 2"/>
    <property type="match status" value="1"/>
</dbReference>
<proteinExistence type="inferred from homology"/>
<dbReference type="InterPro" id="IPR002048">
    <property type="entry name" value="EF_hand_dom"/>
</dbReference>
<comment type="caution">
    <text evidence="9">The sequence shown here is derived from an EMBL/GenBank/DDBJ whole genome shotgun (WGS) entry which is preliminary data.</text>
</comment>
<evidence type="ECO:0000256" key="1">
    <source>
        <dbReference type="ARBA" id="ARBA00001933"/>
    </source>
</evidence>
<dbReference type="PANTHER" id="PTHR11751:SF29">
    <property type="entry name" value="ALANINE TRANSAMINASE"/>
    <property type="match status" value="1"/>
</dbReference>
<gene>
    <name evidence="9" type="ORF">ACHAWO_006829</name>
</gene>
<dbReference type="InterPro" id="IPR011992">
    <property type="entry name" value="EF-hand-dom_pair"/>
</dbReference>
<dbReference type="EMBL" id="JALLPJ020000704">
    <property type="protein sequence ID" value="KAL3785054.1"/>
    <property type="molecule type" value="Genomic_DNA"/>
</dbReference>
<comment type="cofactor">
    <cofactor evidence="1">
        <name>pyridoxal 5'-phosphate</name>
        <dbReference type="ChEBI" id="CHEBI:597326"/>
    </cofactor>
</comment>